<dbReference type="Pfam" id="PF14295">
    <property type="entry name" value="PAN_4"/>
    <property type="match status" value="1"/>
</dbReference>
<dbReference type="Gene3D" id="2.60.120.200">
    <property type="match status" value="1"/>
</dbReference>
<dbReference type="WBParaSite" id="ACRNAN_scaffold10944.g9771.t1">
    <property type="protein sequence ID" value="ACRNAN_scaffold10944.g9771.t1"/>
    <property type="gene ID" value="ACRNAN_scaffold10944.g9771"/>
</dbReference>
<dbReference type="Pfam" id="PF26113">
    <property type="entry name" value="GH16_XgeA"/>
    <property type="match status" value="1"/>
</dbReference>
<keyword evidence="3" id="KW-0732">Signal</keyword>
<feature type="chain" id="PRO_5037273041" evidence="3">
    <location>
        <begin position="23"/>
        <end position="409"/>
    </location>
</feature>
<feature type="domain" description="Apple" evidence="4">
    <location>
        <begin position="27"/>
        <end position="95"/>
    </location>
</feature>
<keyword evidence="2" id="KW-1015">Disulfide bond</keyword>
<dbReference type="GO" id="GO:0006508">
    <property type="term" value="P:proteolysis"/>
    <property type="evidence" value="ECO:0007669"/>
    <property type="project" value="InterPro"/>
</dbReference>
<accession>A0A914CHP1</accession>
<evidence type="ECO:0000256" key="1">
    <source>
        <dbReference type="ARBA" id="ARBA00022737"/>
    </source>
</evidence>
<reference evidence="6" key="1">
    <citation type="submission" date="2022-11" db="UniProtKB">
        <authorList>
            <consortium name="WormBaseParasite"/>
        </authorList>
    </citation>
    <scope>IDENTIFICATION</scope>
</reference>
<dbReference type="Gene3D" id="3.50.4.10">
    <property type="entry name" value="Hepatocyte Growth Factor"/>
    <property type="match status" value="1"/>
</dbReference>
<organism evidence="5 6">
    <name type="scientific">Acrobeloides nanus</name>
    <dbReference type="NCBI Taxonomy" id="290746"/>
    <lineage>
        <taxon>Eukaryota</taxon>
        <taxon>Metazoa</taxon>
        <taxon>Ecdysozoa</taxon>
        <taxon>Nematoda</taxon>
        <taxon>Chromadorea</taxon>
        <taxon>Rhabditida</taxon>
        <taxon>Tylenchina</taxon>
        <taxon>Cephalobomorpha</taxon>
        <taxon>Cephaloboidea</taxon>
        <taxon>Cephalobidae</taxon>
        <taxon>Acrobeloides</taxon>
    </lineage>
</organism>
<dbReference type="Proteomes" id="UP000887540">
    <property type="component" value="Unplaced"/>
</dbReference>
<proteinExistence type="predicted"/>
<dbReference type="GO" id="GO:0005576">
    <property type="term" value="C:extracellular region"/>
    <property type="evidence" value="ECO:0007669"/>
    <property type="project" value="InterPro"/>
</dbReference>
<dbReference type="InterPro" id="IPR003609">
    <property type="entry name" value="Pan_app"/>
</dbReference>
<evidence type="ECO:0000313" key="6">
    <source>
        <dbReference type="WBParaSite" id="ACRNAN_scaffold10944.g9771.t1"/>
    </source>
</evidence>
<evidence type="ECO:0000256" key="3">
    <source>
        <dbReference type="SAM" id="SignalP"/>
    </source>
</evidence>
<dbReference type="SUPFAM" id="SSF49899">
    <property type="entry name" value="Concanavalin A-like lectins/glucanases"/>
    <property type="match status" value="1"/>
</dbReference>
<dbReference type="AlphaFoldDB" id="A0A914CHP1"/>
<dbReference type="InterPro" id="IPR000177">
    <property type="entry name" value="Apple"/>
</dbReference>
<keyword evidence="5" id="KW-1185">Reference proteome</keyword>
<keyword evidence="1" id="KW-0677">Repeat</keyword>
<sequence length="409" mass="45157">MSIFKSVLFFQLVLYFISTALAQNSSCSYKEFPGYGIDGSDIGGVPGRTTDCCALCQKNPYCVAYTWEPYEGGMCWLKNDTGPLSKDAISGTLSAFVSPGPKQTYSLIKKYAAPNFFDDWWFDTRSGKSFGFASNADNKTAWDKGLVGYQNGKVYIGVDHTTTIPNNTWGRLSARISSLQLYNAGLFILSLDHLPVGPYANGSGWHSSPVWPMFMMTGDQGSNGEFDFYAGFNPSSVANSVIHNYDEALYGTCGLPWDPKKYANISGWNYNGLMQSGPHGTADVSFNKAGGGVYAAQWVHGSFIKVWYFLKPNIPADILNESPNPNPGTWGTPNGYYVFGKDCNPEVVNNDYLVLYTAFCNAPVTQECQDIVRNNPSNFQDTYFLIDYLKVFCRPGENCWSGNYTLSGQ</sequence>
<feature type="signal peptide" evidence="3">
    <location>
        <begin position="1"/>
        <end position="22"/>
    </location>
</feature>
<dbReference type="CDD" id="cd01100">
    <property type="entry name" value="APPLE_Factor_XI_like"/>
    <property type="match status" value="1"/>
</dbReference>
<name>A0A914CHP1_9BILA</name>
<dbReference type="InterPro" id="IPR013320">
    <property type="entry name" value="ConA-like_dom_sf"/>
</dbReference>
<evidence type="ECO:0000313" key="5">
    <source>
        <dbReference type="Proteomes" id="UP000887540"/>
    </source>
</evidence>
<evidence type="ECO:0000256" key="2">
    <source>
        <dbReference type="ARBA" id="ARBA00023157"/>
    </source>
</evidence>
<dbReference type="SMART" id="SM00223">
    <property type="entry name" value="APPLE"/>
    <property type="match status" value="1"/>
</dbReference>
<protein>
    <submittedName>
        <fullName evidence="6">Apple domain-containing protein</fullName>
    </submittedName>
</protein>
<evidence type="ECO:0000259" key="4">
    <source>
        <dbReference type="SMART" id="SM00223"/>
    </source>
</evidence>